<dbReference type="RefSeq" id="WP_099623257.1">
    <property type="nucleotide sequence ID" value="NZ_CP024201.1"/>
</dbReference>
<dbReference type="Proteomes" id="UP000228945">
    <property type="component" value="Chromosome"/>
</dbReference>
<evidence type="ECO:0000313" key="2">
    <source>
        <dbReference type="Proteomes" id="UP000228945"/>
    </source>
</evidence>
<sequence>MIEEGFVRLYAHDFTALAARAETGMDVEAQVLKRVDEAKSHAALMDARKGTGHLPAVVERLTHEAERQDARAIRAVDDVAGALARRKAFLMRVVKLLGAQAAAKPSMA</sequence>
<accession>A0A2D2B194</accession>
<gene>
    <name evidence="1" type="ORF">CSW64_17250</name>
</gene>
<name>A0A2D2B194_9CAUL</name>
<dbReference type="AlphaFoldDB" id="A0A2D2B194"/>
<proteinExistence type="predicted"/>
<keyword evidence="2" id="KW-1185">Reference proteome</keyword>
<protein>
    <submittedName>
        <fullName evidence="1">Uncharacterized protein</fullName>
    </submittedName>
</protein>
<dbReference type="EMBL" id="CP024201">
    <property type="protein sequence ID" value="ATQ44009.1"/>
    <property type="molecule type" value="Genomic_DNA"/>
</dbReference>
<reference evidence="1 2" key="1">
    <citation type="submission" date="2017-10" db="EMBL/GenBank/DDBJ databases">
        <title>Genome sequence of Caulobacter mirabilis FWC38.</title>
        <authorList>
            <person name="Fiebig A."/>
            <person name="Crosson S."/>
        </authorList>
    </citation>
    <scope>NUCLEOTIDE SEQUENCE [LARGE SCALE GENOMIC DNA]</scope>
    <source>
        <strain evidence="1 2">FWC 38</strain>
    </source>
</reference>
<dbReference type="KEGG" id="cmb:CSW64_17250"/>
<evidence type="ECO:0000313" key="1">
    <source>
        <dbReference type="EMBL" id="ATQ44009.1"/>
    </source>
</evidence>
<dbReference type="OrthoDB" id="7206105at2"/>
<organism evidence="1 2">
    <name type="scientific">Caulobacter mirabilis</name>
    <dbReference type="NCBI Taxonomy" id="69666"/>
    <lineage>
        <taxon>Bacteria</taxon>
        <taxon>Pseudomonadati</taxon>
        <taxon>Pseudomonadota</taxon>
        <taxon>Alphaproteobacteria</taxon>
        <taxon>Caulobacterales</taxon>
        <taxon>Caulobacteraceae</taxon>
        <taxon>Caulobacter</taxon>
    </lineage>
</organism>